<dbReference type="GO" id="GO:0006950">
    <property type="term" value="P:response to stress"/>
    <property type="evidence" value="ECO:0007669"/>
    <property type="project" value="TreeGrafter"/>
</dbReference>
<keyword evidence="3" id="KW-1185">Reference proteome</keyword>
<dbReference type="GO" id="GO:0003700">
    <property type="term" value="F:DNA-binding transcription factor activity"/>
    <property type="evidence" value="ECO:0007669"/>
    <property type="project" value="InterPro"/>
</dbReference>
<proteinExistence type="predicted"/>
<sequence>MRGRLGLADNADMSRHASALQEGDLADVLGYQMTRAVLVLEQAYETAAGSSTGLHRVEYTVLAFVKANAGCTAAVLARTLGVSTPNMALWLDRLSGKGLLARRPSATDRRANHLHITREGGDLLRQATAAIAAAENEALAGLSPGERVLLGELLRKVAAAKLAAG</sequence>
<evidence type="ECO:0000259" key="1">
    <source>
        <dbReference type="PROSITE" id="PS50995"/>
    </source>
</evidence>
<dbReference type="SUPFAM" id="SSF46785">
    <property type="entry name" value="Winged helix' DNA-binding domain"/>
    <property type="match status" value="1"/>
</dbReference>
<dbReference type="PANTHER" id="PTHR33164">
    <property type="entry name" value="TRANSCRIPTIONAL REGULATOR, MARR FAMILY"/>
    <property type="match status" value="1"/>
</dbReference>
<evidence type="ECO:0000313" key="2">
    <source>
        <dbReference type="EMBL" id="GCL61781.1"/>
    </source>
</evidence>
<dbReference type="PROSITE" id="PS50995">
    <property type="entry name" value="HTH_MARR_2"/>
    <property type="match status" value="1"/>
</dbReference>
<dbReference type="InterPro" id="IPR039422">
    <property type="entry name" value="MarR/SlyA-like"/>
</dbReference>
<evidence type="ECO:0000313" key="3">
    <source>
        <dbReference type="Proteomes" id="UP000301751"/>
    </source>
</evidence>
<organism evidence="2 3">
    <name type="scientific">Pseudaquabacterium pictum</name>
    <dbReference type="NCBI Taxonomy" id="2315236"/>
    <lineage>
        <taxon>Bacteria</taxon>
        <taxon>Pseudomonadati</taxon>
        <taxon>Pseudomonadota</taxon>
        <taxon>Betaproteobacteria</taxon>
        <taxon>Burkholderiales</taxon>
        <taxon>Sphaerotilaceae</taxon>
        <taxon>Pseudaquabacterium</taxon>
    </lineage>
</organism>
<dbReference type="InterPro" id="IPR000835">
    <property type="entry name" value="HTH_MarR-typ"/>
</dbReference>
<dbReference type="InterPro" id="IPR036388">
    <property type="entry name" value="WH-like_DNA-bd_sf"/>
</dbReference>
<dbReference type="PRINTS" id="PR00598">
    <property type="entry name" value="HTHMARR"/>
</dbReference>
<feature type="domain" description="HTH marR-type" evidence="1">
    <location>
        <begin position="26"/>
        <end position="159"/>
    </location>
</feature>
<protein>
    <recommendedName>
        <fullName evidence="1">HTH marR-type domain-containing protein</fullName>
    </recommendedName>
</protein>
<comment type="caution">
    <text evidence="2">The sequence shown here is derived from an EMBL/GenBank/DDBJ whole genome shotgun (WGS) entry which is preliminary data.</text>
</comment>
<dbReference type="PANTHER" id="PTHR33164:SF43">
    <property type="entry name" value="HTH-TYPE TRANSCRIPTIONAL REPRESSOR YETL"/>
    <property type="match status" value="1"/>
</dbReference>
<dbReference type="SMART" id="SM00347">
    <property type="entry name" value="HTH_MARR"/>
    <property type="match status" value="1"/>
</dbReference>
<dbReference type="Pfam" id="PF12802">
    <property type="entry name" value="MarR_2"/>
    <property type="match status" value="1"/>
</dbReference>
<gene>
    <name evidence="2" type="ORF">AQPW35_08620</name>
</gene>
<dbReference type="EMBL" id="BJCL01000002">
    <property type="protein sequence ID" value="GCL61781.1"/>
    <property type="molecule type" value="Genomic_DNA"/>
</dbReference>
<dbReference type="Gene3D" id="1.10.10.10">
    <property type="entry name" value="Winged helix-like DNA-binding domain superfamily/Winged helix DNA-binding domain"/>
    <property type="match status" value="1"/>
</dbReference>
<accession>A0A480AJR4</accession>
<dbReference type="AlphaFoldDB" id="A0A480AJR4"/>
<dbReference type="Proteomes" id="UP000301751">
    <property type="component" value="Unassembled WGS sequence"/>
</dbReference>
<dbReference type="InterPro" id="IPR036390">
    <property type="entry name" value="WH_DNA-bd_sf"/>
</dbReference>
<name>A0A480AJR4_9BURK</name>
<reference evidence="3" key="1">
    <citation type="submission" date="2019-03" db="EMBL/GenBank/DDBJ databases">
        <title>Aquabacterium pictum sp.nov., the first bacteriochlorophyll a-containing freshwater bacterium in the genus Aquabacterium of the class Betaproteobacteria.</title>
        <authorList>
            <person name="Hirose S."/>
            <person name="Tank M."/>
            <person name="Hara E."/>
            <person name="Tamaki H."/>
            <person name="Takaichi S."/>
            <person name="Haruta S."/>
            <person name="Hanada S."/>
        </authorList>
    </citation>
    <scope>NUCLEOTIDE SEQUENCE [LARGE SCALE GENOMIC DNA]</scope>
    <source>
        <strain evidence="3">W35</strain>
    </source>
</reference>